<dbReference type="AlphaFoldDB" id="A0A2N9K897"/>
<dbReference type="RefSeq" id="WP_105299859.1">
    <property type="nucleotide sequence ID" value="NZ_CAURUR010000003.1"/>
</dbReference>
<dbReference type="Proteomes" id="UP000239237">
    <property type="component" value="Unassembled WGS sequence"/>
</dbReference>
<evidence type="ECO:0000313" key="5">
    <source>
        <dbReference type="Proteomes" id="UP000239237"/>
    </source>
</evidence>
<reference evidence="2 5" key="1">
    <citation type="submission" date="2018-02" db="EMBL/GenBank/DDBJ databases">
        <authorList>
            <person name="Rodrigo-Torres L."/>
            <person name="Arahal R. D."/>
            <person name="Lucena T."/>
        </authorList>
    </citation>
    <scope>NUCLEOTIDE SEQUENCE [LARGE SCALE GENOMIC DNA]</scope>
    <source>
        <strain evidence="2 5">CECT 8486</strain>
    </source>
</reference>
<accession>A0A2N9K897</accession>
<evidence type="ECO:0000313" key="4">
    <source>
        <dbReference type="Proteomes" id="UP000237923"/>
    </source>
</evidence>
<feature type="region of interest" description="Disordered" evidence="1">
    <location>
        <begin position="315"/>
        <end position="362"/>
    </location>
</feature>
<keyword evidence="5" id="KW-1185">Reference proteome</keyword>
<dbReference type="PANTHER" id="PTHR37804">
    <property type="entry name" value="CDAA REGULATORY PROTEIN CDAR"/>
    <property type="match status" value="1"/>
</dbReference>
<dbReference type="PANTHER" id="PTHR37804:SF1">
    <property type="entry name" value="CDAA REGULATORY PROTEIN CDAR"/>
    <property type="match status" value="1"/>
</dbReference>
<dbReference type="Proteomes" id="UP000237923">
    <property type="component" value="Unassembled WGS sequence"/>
</dbReference>
<dbReference type="InterPro" id="IPR012505">
    <property type="entry name" value="YbbR"/>
</dbReference>
<dbReference type="EMBL" id="OKQU01000001">
    <property type="protein sequence ID" value="SPE06257.1"/>
    <property type="molecule type" value="Genomic_DNA"/>
</dbReference>
<dbReference type="EMBL" id="OKQR01000004">
    <property type="protein sequence ID" value="SPD94595.1"/>
    <property type="molecule type" value="Genomic_DNA"/>
</dbReference>
<dbReference type="Gene3D" id="2.170.120.40">
    <property type="entry name" value="YbbR-like domain"/>
    <property type="match status" value="2"/>
</dbReference>
<dbReference type="InterPro" id="IPR053154">
    <property type="entry name" value="c-di-AMP_regulator"/>
</dbReference>
<evidence type="ECO:0000313" key="3">
    <source>
        <dbReference type="EMBL" id="SPE06257.1"/>
    </source>
</evidence>
<reference evidence="3 4" key="2">
    <citation type="submission" date="2018-02" db="EMBL/GenBank/DDBJ databases">
        <authorList>
            <person name="Cohen D.B."/>
            <person name="Kent A.D."/>
        </authorList>
    </citation>
    <scope>NUCLEOTIDE SEQUENCE [LARGE SCALE GENOMIC DNA]</scope>
    <source>
        <strain evidence="3 4">CECT 9216</strain>
    </source>
</reference>
<name>A0A2N9K897_9LACO</name>
<dbReference type="Pfam" id="PF07949">
    <property type="entry name" value="YbbR"/>
    <property type="match status" value="3"/>
</dbReference>
<sequence length="362" mass="37440">MKKIGQSKIVNLVVSLVIAILLAAYVSSTKQGAATNSGGSTNFSTLIPEKRATLKVPLNLQVDSDKYVVIGAPSTVKVGIEGSGPLVTAAQSHNDIQASVDLRSLGVGKHNVKVALRGVNSSLTSTVTPQTVTVTISQKKSAKLPVQVSFDKSKIATGYAVGDTTSDPKNVTISGPKANVEAVSYVDANVSLDSGVKQSVSQSVKLVARDKDGNAVEVNFSDPTANVTLDIEPEDSKKMNLSATINNGDSDDYTITFDPKTVTAYGSSDILKSVDTINIPVDVADISNKTTRTIEIPTQTGIVEYSVSKVKVTITPSNTSSTSSSSTGSTSSRSSSSSSSSSESTSSSTQSSASTTSETKGQ</sequence>
<gene>
    <name evidence="2" type="ORF">LES8486_01779</name>
    <name evidence="3" type="ORF">LES9216_00144</name>
</gene>
<organism evidence="3 4">
    <name type="scientific">Leuconostoc suionicum</name>
    <dbReference type="NCBI Taxonomy" id="1511761"/>
    <lineage>
        <taxon>Bacteria</taxon>
        <taxon>Bacillati</taxon>
        <taxon>Bacillota</taxon>
        <taxon>Bacilli</taxon>
        <taxon>Lactobacillales</taxon>
        <taxon>Lactobacillaceae</taxon>
        <taxon>Leuconostoc</taxon>
    </lineage>
</organism>
<evidence type="ECO:0000313" key="2">
    <source>
        <dbReference type="EMBL" id="SPD94595.1"/>
    </source>
</evidence>
<dbReference type="Gene3D" id="2.170.120.30">
    <property type="match status" value="1"/>
</dbReference>
<evidence type="ECO:0000256" key="1">
    <source>
        <dbReference type="SAM" id="MobiDB-lite"/>
    </source>
</evidence>
<proteinExistence type="predicted"/>
<protein>
    <submittedName>
        <fullName evidence="3">YbbR-like protein</fullName>
    </submittedName>
</protein>